<protein>
    <submittedName>
        <fullName evidence="2">Uncharacterized protein</fullName>
    </submittedName>
</protein>
<feature type="compositionally biased region" description="Basic and acidic residues" evidence="1">
    <location>
        <begin position="18"/>
        <end position="34"/>
    </location>
</feature>
<proteinExistence type="predicted"/>
<dbReference type="Gramene" id="mRNA:HanXRQr2_Chr10g0422451">
    <property type="protein sequence ID" value="mRNA:HanXRQr2_Chr10g0422451"/>
    <property type="gene ID" value="HanXRQr2_Chr10g0422451"/>
</dbReference>
<feature type="region of interest" description="Disordered" evidence="1">
    <location>
        <begin position="1"/>
        <end position="45"/>
    </location>
</feature>
<organism evidence="2 3">
    <name type="scientific">Helianthus annuus</name>
    <name type="common">Common sunflower</name>
    <dbReference type="NCBI Taxonomy" id="4232"/>
    <lineage>
        <taxon>Eukaryota</taxon>
        <taxon>Viridiplantae</taxon>
        <taxon>Streptophyta</taxon>
        <taxon>Embryophyta</taxon>
        <taxon>Tracheophyta</taxon>
        <taxon>Spermatophyta</taxon>
        <taxon>Magnoliopsida</taxon>
        <taxon>eudicotyledons</taxon>
        <taxon>Gunneridae</taxon>
        <taxon>Pentapetalae</taxon>
        <taxon>asterids</taxon>
        <taxon>campanulids</taxon>
        <taxon>Asterales</taxon>
        <taxon>Asteraceae</taxon>
        <taxon>Asteroideae</taxon>
        <taxon>Heliantheae alliance</taxon>
        <taxon>Heliantheae</taxon>
        <taxon>Helianthus</taxon>
    </lineage>
</organism>
<reference evidence="2" key="2">
    <citation type="submission" date="2020-06" db="EMBL/GenBank/DDBJ databases">
        <title>Helianthus annuus Genome sequencing and assembly Release 2.</title>
        <authorList>
            <person name="Gouzy J."/>
            <person name="Langlade N."/>
            <person name="Munos S."/>
        </authorList>
    </citation>
    <scope>NUCLEOTIDE SEQUENCE</scope>
    <source>
        <tissue evidence="2">Leaves</tissue>
    </source>
</reference>
<dbReference type="Proteomes" id="UP000215914">
    <property type="component" value="Unassembled WGS sequence"/>
</dbReference>
<evidence type="ECO:0000313" key="2">
    <source>
        <dbReference type="EMBL" id="KAF5784915.1"/>
    </source>
</evidence>
<keyword evidence="3" id="KW-1185">Reference proteome</keyword>
<evidence type="ECO:0000256" key="1">
    <source>
        <dbReference type="SAM" id="MobiDB-lite"/>
    </source>
</evidence>
<reference evidence="2" key="1">
    <citation type="journal article" date="2017" name="Nature">
        <title>The sunflower genome provides insights into oil metabolism, flowering and Asterid evolution.</title>
        <authorList>
            <person name="Badouin H."/>
            <person name="Gouzy J."/>
            <person name="Grassa C.J."/>
            <person name="Murat F."/>
            <person name="Staton S.E."/>
            <person name="Cottret L."/>
            <person name="Lelandais-Briere C."/>
            <person name="Owens G.L."/>
            <person name="Carrere S."/>
            <person name="Mayjonade B."/>
            <person name="Legrand L."/>
            <person name="Gill N."/>
            <person name="Kane N.C."/>
            <person name="Bowers J.E."/>
            <person name="Hubner S."/>
            <person name="Bellec A."/>
            <person name="Berard A."/>
            <person name="Berges H."/>
            <person name="Blanchet N."/>
            <person name="Boniface M.C."/>
            <person name="Brunel D."/>
            <person name="Catrice O."/>
            <person name="Chaidir N."/>
            <person name="Claudel C."/>
            <person name="Donnadieu C."/>
            <person name="Faraut T."/>
            <person name="Fievet G."/>
            <person name="Helmstetter N."/>
            <person name="King M."/>
            <person name="Knapp S.J."/>
            <person name="Lai Z."/>
            <person name="Le Paslier M.C."/>
            <person name="Lippi Y."/>
            <person name="Lorenzon L."/>
            <person name="Mandel J.R."/>
            <person name="Marage G."/>
            <person name="Marchand G."/>
            <person name="Marquand E."/>
            <person name="Bret-Mestries E."/>
            <person name="Morien E."/>
            <person name="Nambeesan S."/>
            <person name="Nguyen T."/>
            <person name="Pegot-Espagnet P."/>
            <person name="Pouilly N."/>
            <person name="Raftis F."/>
            <person name="Sallet E."/>
            <person name="Schiex T."/>
            <person name="Thomas J."/>
            <person name="Vandecasteele C."/>
            <person name="Vares D."/>
            <person name="Vear F."/>
            <person name="Vautrin S."/>
            <person name="Crespi M."/>
            <person name="Mangin B."/>
            <person name="Burke J.M."/>
            <person name="Salse J."/>
            <person name="Munos S."/>
            <person name="Vincourt P."/>
            <person name="Rieseberg L.H."/>
            <person name="Langlade N.B."/>
        </authorList>
    </citation>
    <scope>NUCLEOTIDE SEQUENCE</scope>
    <source>
        <tissue evidence="2">Leaves</tissue>
    </source>
</reference>
<accession>A0A9K3HV15</accession>
<name>A0A9K3HV15_HELAN</name>
<dbReference type="EMBL" id="MNCJ02000325">
    <property type="protein sequence ID" value="KAF5784915.1"/>
    <property type="molecule type" value="Genomic_DNA"/>
</dbReference>
<sequence length="66" mass="7835">MEQHTLYINIKSQQEAGNKQKEQSNKNKNRDKEKQHYKRSTTLNPSQFSQLIFSNLVRCVSHRKTS</sequence>
<comment type="caution">
    <text evidence="2">The sequence shown here is derived from an EMBL/GenBank/DDBJ whole genome shotgun (WGS) entry which is preliminary data.</text>
</comment>
<gene>
    <name evidence="2" type="ORF">HanXRQr2_Chr10g0422451</name>
</gene>
<dbReference type="AlphaFoldDB" id="A0A9K3HV15"/>
<evidence type="ECO:0000313" key="3">
    <source>
        <dbReference type="Proteomes" id="UP000215914"/>
    </source>
</evidence>